<dbReference type="Proteomes" id="UP000277204">
    <property type="component" value="Unassembled WGS sequence"/>
</dbReference>
<dbReference type="EMBL" id="UZAI01018702">
    <property type="protein sequence ID" value="VDP39495.1"/>
    <property type="molecule type" value="Genomic_DNA"/>
</dbReference>
<evidence type="ECO:0000313" key="1">
    <source>
        <dbReference type="EMBL" id="VDP39495.1"/>
    </source>
</evidence>
<sequence length="169" mass="19569">MWVTGRTSPIATEMRYNLEVLGCSETQSTQTRQKRIGLKMMLLYSGHKEANAPHTQGVTLMLSKERRNELIGWESHRSSIIGASFKTNEGITINVIQCYSLNNDSNNDDKDQFYERLQSIIVKCLRNDMIIRMRDLNSNVGMNNTRYEDVMERGTKTRRDLQTYVHTTN</sequence>
<name>A0A183MZF2_9TREM</name>
<evidence type="ECO:0000313" key="2">
    <source>
        <dbReference type="Proteomes" id="UP000277204"/>
    </source>
</evidence>
<protein>
    <submittedName>
        <fullName evidence="1">Uncharacterized protein</fullName>
    </submittedName>
</protein>
<proteinExistence type="predicted"/>
<dbReference type="InterPro" id="IPR036691">
    <property type="entry name" value="Endo/exonu/phosph_ase_sf"/>
</dbReference>
<dbReference type="AlphaFoldDB" id="A0A183MZF2"/>
<accession>A0A183MZF2</accession>
<keyword evidence="2" id="KW-1185">Reference proteome</keyword>
<reference evidence="1 2" key="1">
    <citation type="submission" date="2018-11" db="EMBL/GenBank/DDBJ databases">
        <authorList>
            <consortium name="Pathogen Informatics"/>
        </authorList>
    </citation>
    <scope>NUCLEOTIDE SEQUENCE [LARGE SCALE GENOMIC DNA]</scope>
    <source>
        <strain evidence="1 2">Zambia</strain>
    </source>
</reference>
<gene>
    <name evidence="1" type="ORF">SMRZ_LOCUS21427</name>
</gene>
<organism evidence="1 2">
    <name type="scientific">Schistosoma margrebowiei</name>
    <dbReference type="NCBI Taxonomy" id="48269"/>
    <lineage>
        <taxon>Eukaryota</taxon>
        <taxon>Metazoa</taxon>
        <taxon>Spiralia</taxon>
        <taxon>Lophotrochozoa</taxon>
        <taxon>Platyhelminthes</taxon>
        <taxon>Trematoda</taxon>
        <taxon>Digenea</taxon>
        <taxon>Strigeidida</taxon>
        <taxon>Schistosomatoidea</taxon>
        <taxon>Schistosomatidae</taxon>
        <taxon>Schistosoma</taxon>
    </lineage>
</organism>
<dbReference type="SUPFAM" id="SSF56219">
    <property type="entry name" value="DNase I-like"/>
    <property type="match status" value="1"/>
</dbReference>
<dbReference type="Gene3D" id="3.60.10.10">
    <property type="entry name" value="Endonuclease/exonuclease/phosphatase"/>
    <property type="match status" value="1"/>
</dbReference>